<dbReference type="EMBL" id="CM056809">
    <property type="protein sequence ID" value="KAJ8647920.1"/>
    <property type="molecule type" value="Genomic_DNA"/>
</dbReference>
<evidence type="ECO:0000313" key="1">
    <source>
        <dbReference type="EMBL" id="KAJ8647920.1"/>
    </source>
</evidence>
<name>A0ACC2MQA9_PERAE</name>
<reference evidence="1 2" key="1">
    <citation type="journal article" date="2022" name="Hortic Res">
        <title>A haplotype resolved chromosomal level avocado genome allows analysis of novel avocado genes.</title>
        <authorList>
            <person name="Nath O."/>
            <person name="Fletcher S.J."/>
            <person name="Hayward A."/>
            <person name="Shaw L.M."/>
            <person name="Masouleh A.K."/>
            <person name="Furtado A."/>
            <person name="Henry R.J."/>
            <person name="Mitter N."/>
        </authorList>
    </citation>
    <scope>NUCLEOTIDE SEQUENCE [LARGE SCALE GENOMIC DNA]</scope>
    <source>
        <strain evidence="2">cv. Hass</strain>
    </source>
</reference>
<comment type="caution">
    <text evidence="1">The sequence shown here is derived from an EMBL/GenBank/DDBJ whole genome shotgun (WGS) entry which is preliminary data.</text>
</comment>
<protein>
    <submittedName>
        <fullName evidence="1">Uncharacterized protein</fullName>
    </submittedName>
</protein>
<evidence type="ECO:0000313" key="2">
    <source>
        <dbReference type="Proteomes" id="UP001234297"/>
    </source>
</evidence>
<proteinExistence type="predicted"/>
<sequence length="224" mass="25277">MSTTGLTCSPSRLSFCIKPSRGSGFLLRRVSSNGSFRGKRALNFGVDSSTGVWRFRHTHKIKSAMGASFGDTADDSMAVFPRINIRDPYKRLGISREASEEEIQAARNFLINRYATHKPSIDAIESAHDKIIMQKFYERKNPKINIKKKMREVSQSRVVQAVGCCFLWLLAVGYPVDGVCDSAFAERSKEFRSDDLSDNICTSLGFFYLPQIVVSRYLHPTQFL</sequence>
<keyword evidence="2" id="KW-1185">Reference proteome</keyword>
<gene>
    <name evidence="1" type="ORF">MRB53_000943</name>
</gene>
<organism evidence="1 2">
    <name type="scientific">Persea americana</name>
    <name type="common">Avocado</name>
    <dbReference type="NCBI Taxonomy" id="3435"/>
    <lineage>
        <taxon>Eukaryota</taxon>
        <taxon>Viridiplantae</taxon>
        <taxon>Streptophyta</taxon>
        <taxon>Embryophyta</taxon>
        <taxon>Tracheophyta</taxon>
        <taxon>Spermatophyta</taxon>
        <taxon>Magnoliopsida</taxon>
        <taxon>Magnoliidae</taxon>
        <taxon>Laurales</taxon>
        <taxon>Lauraceae</taxon>
        <taxon>Persea</taxon>
    </lineage>
</organism>
<accession>A0ACC2MQA9</accession>
<dbReference type="Proteomes" id="UP001234297">
    <property type="component" value="Chromosome 1"/>
</dbReference>